<dbReference type="Proteomes" id="UP000830055">
    <property type="component" value="Chromosome"/>
</dbReference>
<comment type="pathway">
    <text evidence="1 7">Bacterial outer membrane biogenesis; LPS core biosynthesis.</text>
</comment>
<comment type="similarity">
    <text evidence="7">Belongs to the glycosyltransferase group 1 family.</text>
</comment>
<proteinExistence type="inferred from homology"/>
<evidence type="ECO:0000313" key="10">
    <source>
        <dbReference type="Proteomes" id="UP000830055"/>
    </source>
</evidence>
<name>A0ABN6M8P7_9BACT</name>
<dbReference type="PANTHER" id="PTHR42755">
    <property type="entry name" value="3-DEOXY-MANNO-OCTULOSONATE CYTIDYLYLTRANSFERASE"/>
    <property type="match status" value="1"/>
</dbReference>
<keyword evidence="7" id="KW-1003">Cell membrane</keyword>
<comment type="catalytic activity">
    <reaction evidence="6 7">
        <text>lipid IVA (E. coli) + CMP-3-deoxy-beta-D-manno-octulosonate = alpha-Kdo-(2-&gt;6)-lipid IVA (E. coli) + CMP + H(+)</text>
        <dbReference type="Rhea" id="RHEA:28066"/>
        <dbReference type="ChEBI" id="CHEBI:15378"/>
        <dbReference type="ChEBI" id="CHEBI:58603"/>
        <dbReference type="ChEBI" id="CHEBI:60364"/>
        <dbReference type="ChEBI" id="CHEBI:60377"/>
        <dbReference type="ChEBI" id="CHEBI:85987"/>
        <dbReference type="EC" id="2.4.99.12"/>
    </reaction>
</comment>
<dbReference type="EC" id="2.4.99.12" evidence="2 7"/>
<evidence type="ECO:0000256" key="5">
    <source>
        <dbReference type="ARBA" id="ARBA00031445"/>
    </source>
</evidence>
<dbReference type="Pfam" id="PF04413">
    <property type="entry name" value="Glycos_transf_N"/>
    <property type="match status" value="1"/>
</dbReference>
<evidence type="ECO:0000256" key="3">
    <source>
        <dbReference type="ARBA" id="ARBA00019077"/>
    </source>
</evidence>
<evidence type="ECO:0000256" key="1">
    <source>
        <dbReference type="ARBA" id="ARBA00004713"/>
    </source>
</evidence>
<evidence type="ECO:0000256" key="4">
    <source>
        <dbReference type="ARBA" id="ARBA00022679"/>
    </source>
</evidence>
<evidence type="ECO:0000313" key="9">
    <source>
        <dbReference type="EMBL" id="BDD87827.1"/>
    </source>
</evidence>
<evidence type="ECO:0000256" key="7">
    <source>
        <dbReference type="RuleBase" id="RU365103"/>
    </source>
</evidence>
<dbReference type="Gene3D" id="3.40.50.11720">
    <property type="entry name" value="3-Deoxy-D-manno-octulosonic-acid transferase, N-terminal domain"/>
    <property type="match status" value="1"/>
</dbReference>
<evidence type="ECO:0000259" key="8">
    <source>
        <dbReference type="Pfam" id="PF04413"/>
    </source>
</evidence>
<dbReference type="Gene3D" id="3.40.50.2000">
    <property type="entry name" value="Glycogen Phosphorylase B"/>
    <property type="match status" value="1"/>
</dbReference>
<accession>A0ABN6M8P7</accession>
<keyword evidence="4 7" id="KW-0808">Transferase</keyword>
<dbReference type="EMBL" id="AP025516">
    <property type="protein sequence ID" value="BDD87827.1"/>
    <property type="molecule type" value="Genomic_DNA"/>
</dbReference>
<organism evidence="9 10">
    <name type="scientific">Desulfofustis limnaeus</name>
    <dbReference type="NCBI Taxonomy" id="2740163"/>
    <lineage>
        <taxon>Bacteria</taxon>
        <taxon>Pseudomonadati</taxon>
        <taxon>Thermodesulfobacteriota</taxon>
        <taxon>Desulfobulbia</taxon>
        <taxon>Desulfobulbales</taxon>
        <taxon>Desulfocapsaceae</taxon>
        <taxon>Desulfofustis</taxon>
    </lineage>
</organism>
<dbReference type="InterPro" id="IPR039901">
    <property type="entry name" value="Kdotransferase"/>
</dbReference>
<evidence type="ECO:0000256" key="6">
    <source>
        <dbReference type="ARBA" id="ARBA00049183"/>
    </source>
</evidence>
<protein>
    <recommendedName>
        <fullName evidence="3 7">3-deoxy-D-manno-octulosonic acid transferase</fullName>
        <shortName evidence="7">Kdo transferase</shortName>
        <ecNumber evidence="2 7">2.4.99.12</ecNumber>
    </recommendedName>
    <alternativeName>
        <fullName evidence="5 7">Lipid IV(A) 3-deoxy-D-manno-octulosonic acid transferase</fullName>
    </alternativeName>
</protein>
<feature type="domain" description="3-deoxy-D-manno-octulosonic-acid transferase N-terminal" evidence="8">
    <location>
        <begin position="35"/>
        <end position="213"/>
    </location>
</feature>
<evidence type="ECO:0000256" key="2">
    <source>
        <dbReference type="ARBA" id="ARBA00012621"/>
    </source>
</evidence>
<dbReference type="PANTHER" id="PTHR42755:SF1">
    <property type="entry name" value="3-DEOXY-D-MANNO-OCTULOSONIC ACID TRANSFERASE, MITOCHONDRIAL-RELATED"/>
    <property type="match status" value="1"/>
</dbReference>
<dbReference type="SUPFAM" id="SSF53756">
    <property type="entry name" value="UDP-Glycosyltransferase/glycogen phosphorylase"/>
    <property type="match status" value="1"/>
</dbReference>
<dbReference type="GO" id="GO:0016740">
    <property type="term" value="F:transferase activity"/>
    <property type="evidence" value="ECO:0007669"/>
    <property type="project" value="UniProtKB-KW"/>
</dbReference>
<keyword evidence="7" id="KW-0448">Lipopolysaccharide biosynthesis</keyword>
<reference evidence="9 10" key="1">
    <citation type="submission" date="2022-01" db="EMBL/GenBank/DDBJ databases">
        <title>Desulfofustis limnae sp. nov., a novel mesophilic sulfate-reducing bacterium isolated from marsh soil.</title>
        <authorList>
            <person name="Watanabe M."/>
            <person name="Takahashi A."/>
            <person name="Kojima H."/>
            <person name="Fukui M."/>
        </authorList>
    </citation>
    <scope>NUCLEOTIDE SEQUENCE [LARGE SCALE GENOMIC DNA]</scope>
    <source>
        <strain evidence="9 10">PPLL</strain>
    </source>
</reference>
<sequence length="429" mass="47448">MLTFLYRIAVGLVFWLCFPALLAAVLITGRHRSGLAERLTCYRRIAAGSGRPRIWMHAASIGEVAAARLLMEEVRRRVPDSDFVVTTMTVHGRDFARALLPPEIVVRLAPLDVPPLVGRAVRLLRPSLYVCLETELWPLLLAGVKRSGAAAVLLNGRISDRSSRNYLRFRRLFAPVVQHYDRIAVISEKDRRRFLALGVSPERVEVSGNIKNDHPFPDDNPAIRERWRRLLGVGADQEVFVAGSTHTPEEEYLLPLIRHLVGRGLLVLLAPRHLQRVDEVVALCRRQHLDCDLLSRIKAEGGRRHHLVVVDTMGDLADLYSVAAVVFIGGSLINYGGHNVMEAARWGAVVFHGPYTSDFQDAVEALTAAGGGIRVGSVEDLAGGVERLLDDRQELARRRRQATAAAGQLSGAIQVQAELIVQTLTARNT</sequence>
<comment type="function">
    <text evidence="7">Involved in lipopolysaccharide (LPS) biosynthesis. Catalyzes the transfer of 3-deoxy-D-manno-octulosonate (Kdo) residue(s) from CMP-Kdo to lipid IV(A), the tetraacyldisaccharide-1,4'-bisphosphate precursor of lipid A.</text>
</comment>
<dbReference type="InterPro" id="IPR007507">
    <property type="entry name" value="Glycos_transf_N"/>
</dbReference>
<keyword evidence="10" id="KW-1185">Reference proteome</keyword>
<gene>
    <name evidence="9" type="primary">kdtA_2</name>
    <name evidence="9" type="ORF">DPPLL_21920</name>
</gene>
<dbReference type="InterPro" id="IPR038107">
    <property type="entry name" value="Glycos_transf_N_sf"/>
</dbReference>
<dbReference type="RefSeq" id="WP_284151239.1">
    <property type="nucleotide sequence ID" value="NZ_AP025516.1"/>
</dbReference>
<keyword evidence="7" id="KW-0472">Membrane</keyword>
<comment type="subcellular location">
    <subcellularLocation>
        <location evidence="7">Cell membrane</location>
    </subcellularLocation>
</comment>